<gene>
    <name evidence="6" type="ORF">IAC74_00820</name>
</gene>
<sequence length="322" mass="34561">MKKIYLGVDIGSVSTNVVAIDEHGDVLFDRYIRTNGQPIDSVKKGMAQLKDAVEGQGYEVGAVGVTGSGRQMIGLMVGADVVKNEITAHATATVHFHPDVQTIFEIGGQDSKIIIVKDGIVTDFSMNTVCAAGTGSFLDHQAERLGVPIQEFGELALTAENNVRIAGRCTVFAESDMIAKQQYGYSKADIIKGLCDALVRNYLNNLGRGKTLHPPFVFQGGVAANKGIVNAFEEQVGHKVTIPKYYNVMGAIGVAMMAKNQVEKSGQPTKFKGFGCIDLDFTPHSFECNGCSNACEVIKVVVNGETVAMWGDKCGKWSSSRL</sequence>
<feature type="domain" description="ATPase BadF/BadG/BcrA/BcrD type" evidence="5">
    <location>
        <begin position="6"/>
        <end position="258"/>
    </location>
</feature>
<dbReference type="GO" id="GO:0051536">
    <property type="term" value="F:iron-sulfur cluster binding"/>
    <property type="evidence" value="ECO:0007669"/>
    <property type="project" value="UniProtKB-KW"/>
</dbReference>
<proteinExistence type="predicted"/>
<organism evidence="6 7">
    <name type="scientific">Candidatus Aphodoplasma excrementigallinarum</name>
    <dbReference type="NCBI Taxonomy" id="2840673"/>
    <lineage>
        <taxon>Bacteria</taxon>
        <taxon>Bacillati</taxon>
        <taxon>Bacillota</taxon>
        <taxon>Clostridia</taxon>
        <taxon>Eubacteriales</taxon>
        <taxon>Candidatus Aphodoplasma</taxon>
    </lineage>
</organism>
<keyword evidence="2" id="KW-0479">Metal-binding</keyword>
<accession>A0A9D1NGF1</accession>
<evidence type="ECO:0000259" key="5">
    <source>
        <dbReference type="Pfam" id="PF01869"/>
    </source>
</evidence>
<keyword evidence="3" id="KW-0408">Iron</keyword>
<dbReference type="PANTHER" id="PTHR32329">
    <property type="entry name" value="BIFUNCTIONAL PROTEIN [INCLUDES 2-HYDROXYACYL-COA DEHYDRATASE (N-TER) AND ITS ACTIVATOR DOMAIN (C_TERM)-RELATED"/>
    <property type="match status" value="1"/>
</dbReference>
<protein>
    <submittedName>
        <fullName evidence="6">2-hydroxyglutaryl-CoA dehydratase</fullName>
    </submittedName>
</protein>
<dbReference type="InterPro" id="IPR008275">
    <property type="entry name" value="CoA_E_activase_dom"/>
</dbReference>
<evidence type="ECO:0000256" key="1">
    <source>
        <dbReference type="ARBA" id="ARBA00001966"/>
    </source>
</evidence>
<dbReference type="PANTHER" id="PTHR32329:SF7">
    <property type="entry name" value="ACTIVATOR OF 2-HYDROXYACYL-COA-HYDRATASE"/>
    <property type="match status" value="1"/>
</dbReference>
<keyword evidence="4" id="KW-0411">Iron-sulfur</keyword>
<dbReference type="InterPro" id="IPR051805">
    <property type="entry name" value="Dehydratase_Activator_Redct"/>
</dbReference>
<evidence type="ECO:0000313" key="6">
    <source>
        <dbReference type="EMBL" id="HIV02086.1"/>
    </source>
</evidence>
<dbReference type="Pfam" id="PF01869">
    <property type="entry name" value="BcrAD_BadFG"/>
    <property type="match status" value="1"/>
</dbReference>
<dbReference type="SUPFAM" id="SSF53067">
    <property type="entry name" value="Actin-like ATPase domain"/>
    <property type="match status" value="1"/>
</dbReference>
<reference evidence="6" key="2">
    <citation type="journal article" date="2021" name="PeerJ">
        <title>Extensive microbial diversity within the chicken gut microbiome revealed by metagenomics and culture.</title>
        <authorList>
            <person name="Gilroy R."/>
            <person name="Ravi A."/>
            <person name="Getino M."/>
            <person name="Pursley I."/>
            <person name="Horton D.L."/>
            <person name="Alikhan N.F."/>
            <person name="Baker D."/>
            <person name="Gharbi K."/>
            <person name="Hall N."/>
            <person name="Watson M."/>
            <person name="Adriaenssens E.M."/>
            <person name="Foster-Nyarko E."/>
            <person name="Jarju S."/>
            <person name="Secka A."/>
            <person name="Antonio M."/>
            <person name="Oren A."/>
            <person name="Chaudhuri R.R."/>
            <person name="La Ragione R."/>
            <person name="Hildebrand F."/>
            <person name="Pallen M.J."/>
        </authorList>
    </citation>
    <scope>NUCLEOTIDE SEQUENCE</scope>
    <source>
        <strain evidence="6">4920</strain>
    </source>
</reference>
<reference evidence="6" key="1">
    <citation type="submission" date="2020-10" db="EMBL/GenBank/DDBJ databases">
        <authorList>
            <person name="Gilroy R."/>
        </authorList>
    </citation>
    <scope>NUCLEOTIDE SEQUENCE</scope>
    <source>
        <strain evidence="6">4920</strain>
    </source>
</reference>
<evidence type="ECO:0000256" key="4">
    <source>
        <dbReference type="ARBA" id="ARBA00023014"/>
    </source>
</evidence>
<dbReference type="NCBIfam" id="TIGR00241">
    <property type="entry name" value="CoA_E_activ"/>
    <property type="match status" value="1"/>
</dbReference>
<dbReference type="InterPro" id="IPR002731">
    <property type="entry name" value="ATPase_BadF"/>
</dbReference>
<dbReference type="Proteomes" id="UP000886743">
    <property type="component" value="Unassembled WGS sequence"/>
</dbReference>
<comment type="cofactor">
    <cofactor evidence="1">
        <name>[4Fe-4S] cluster</name>
        <dbReference type="ChEBI" id="CHEBI:49883"/>
    </cofactor>
</comment>
<comment type="caution">
    <text evidence="6">The sequence shown here is derived from an EMBL/GenBank/DDBJ whole genome shotgun (WGS) entry which is preliminary data.</text>
</comment>
<dbReference type="EMBL" id="DVOF01000024">
    <property type="protein sequence ID" value="HIV02086.1"/>
    <property type="molecule type" value="Genomic_DNA"/>
</dbReference>
<dbReference type="GO" id="GO:0046872">
    <property type="term" value="F:metal ion binding"/>
    <property type="evidence" value="ECO:0007669"/>
    <property type="project" value="UniProtKB-KW"/>
</dbReference>
<dbReference type="InterPro" id="IPR043129">
    <property type="entry name" value="ATPase_NBD"/>
</dbReference>
<dbReference type="Gene3D" id="3.30.420.40">
    <property type="match status" value="2"/>
</dbReference>
<name>A0A9D1NGF1_9FIRM</name>
<evidence type="ECO:0000256" key="3">
    <source>
        <dbReference type="ARBA" id="ARBA00023004"/>
    </source>
</evidence>
<dbReference type="AlphaFoldDB" id="A0A9D1NGF1"/>
<dbReference type="CDD" id="cd24035">
    <property type="entry name" value="ASKHA_NBD_O66634-like_rpt2"/>
    <property type="match status" value="1"/>
</dbReference>
<evidence type="ECO:0000256" key="2">
    <source>
        <dbReference type="ARBA" id="ARBA00022723"/>
    </source>
</evidence>
<evidence type="ECO:0000313" key="7">
    <source>
        <dbReference type="Proteomes" id="UP000886743"/>
    </source>
</evidence>